<evidence type="ECO:0000313" key="2">
    <source>
        <dbReference type="EMBL" id="KAK8043946.1"/>
    </source>
</evidence>
<name>A0ABR1TBI2_9PEZI</name>
<organism evidence="2 3">
    <name type="scientific">Apiospora phragmitis</name>
    <dbReference type="NCBI Taxonomy" id="2905665"/>
    <lineage>
        <taxon>Eukaryota</taxon>
        <taxon>Fungi</taxon>
        <taxon>Dikarya</taxon>
        <taxon>Ascomycota</taxon>
        <taxon>Pezizomycotina</taxon>
        <taxon>Sordariomycetes</taxon>
        <taxon>Xylariomycetidae</taxon>
        <taxon>Amphisphaeriales</taxon>
        <taxon>Apiosporaceae</taxon>
        <taxon>Apiospora</taxon>
    </lineage>
</organism>
<proteinExistence type="predicted"/>
<feature type="compositionally biased region" description="Low complexity" evidence="1">
    <location>
        <begin position="33"/>
        <end position="46"/>
    </location>
</feature>
<feature type="region of interest" description="Disordered" evidence="1">
    <location>
        <begin position="31"/>
        <end position="55"/>
    </location>
</feature>
<dbReference type="EMBL" id="JAQQWL010000012">
    <property type="protein sequence ID" value="KAK8043946.1"/>
    <property type="molecule type" value="Genomic_DNA"/>
</dbReference>
<comment type="caution">
    <text evidence="2">The sequence shown here is derived from an EMBL/GenBank/DDBJ whole genome shotgun (WGS) entry which is preliminary data.</text>
</comment>
<sequence>MLSSAVVVELGADQDLGVPELVVIGVVEGGADKPGPGAGPADVGEAVGDDEADGGIRKLNGNTGVVTLGFSVLGSRRIHLDECERLLTSSND</sequence>
<dbReference type="GeneID" id="92097256"/>
<accession>A0ABR1TBI2</accession>
<evidence type="ECO:0000256" key="1">
    <source>
        <dbReference type="SAM" id="MobiDB-lite"/>
    </source>
</evidence>
<evidence type="ECO:0000313" key="3">
    <source>
        <dbReference type="Proteomes" id="UP001480595"/>
    </source>
</evidence>
<protein>
    <submittedName>
        <fullName evidence="2">Uncharacterized protein</fullName>
    </submittedName>
</protein>
<gene>
    <name evidence="2" type="ORF">PG994_012784</name>
</gene>
<dbReference type="RefSeq" id="XP_066710341.1">
    <property type="nucleotide sequence ID" value="XM_066864193.1"/>
</dbReference>
<keyword evidence="3" id="KW-1185">Reference proteome</keyword>
<reference evidence="2 3" key="1">
    <citation type="submission" date="2023-01" db="EMBL/GenBank/DDBJ databases">
        <title>Analysis of 21 Apiospora genomes using comparative genomics revels a genus with tremendous synthesis potential of carbohydrate active enzymes and secondary metabolites.</title>
        <authorList>
            <person name="Sorensen T."/>
        </authorList>
    </citation>
    <scope>NUCLEOTIDE SEQUENCE [LARGE SCALE GENOMIC DNA]</scope>
    <source>
        <strain evidence="2 3">CBS 135458</strain>
    </source>
</reference>
<dbReference type="Proteomes" id="UP001480595">
    <property type="component" value="Unassembled WGS sequence"/>
</dbReference>